<dbReference type="VEuPathDB" id="AmoebaDB:NF0088230"/>
<dbReference type="GeneID" id="68117485"/>
<sequence>MYSLFKHQKELVEAKAREEHARVLLRNSSPKKSNYGVITPIIYQTQKQQQQINCHSVASTTNVEQPYRNDQAMNSPTSKPIIRGGVFKQPSPPSVTDSQSSMLKKYRDVQKKSKFSNNHESITNDMLHAADTVGRVIEQCDPDDEKYNIRLLLEELNRLDILKKKRRSLVPMKPISYTKRESKSPSSPPRRSSSCYWDKENETSASCLNTSFQSTAAASMRRPGSAPSCRMGGGATSVASVPVSVSRTVISSNSQYLANVIPSRCIDSFVASRPSRPSSAKRPSSATHVKYLKEGKVPPHDLMECEEEKTFKEQQLNDLLYNLVCEYHYLKDRGKEETEKEKKEYIALKVSFQRVYPLIKKHFQTYFASRKEFTWRDQQVIQLNKDIEEIALEEQIRDRVEQEHMDFLTKKLKVNQIRKAFKAQRQQNFLKRVVVSDPRALSQLQQLCNDDKLDDALNEEIEEWENAELYDPLDYERPSVDIPKIDLTKTKKKQFADNVSVGGYSTGSRISTNDRNAHMKFLRLMTPEASSGLRNTPDMLTPTPTISRANSARLSSGRRFSFQKKAPVLDELDKRCDKIVVTEKSGGNPLDEIDNFEKRLNNTRKKDLMW</sequence>
<organism evidence="2 3">
    <name type="scientific">Naegleria fowleri</name>
    <name type="common">Brain eating amoeba</name>
    <dbReference type="NCBI Taxonomy" id="5763"/>
    <lineage>
        <taxon>Eukaryota</taxon>
        <taxon>Discoba</taxon>
        <taxon>Heterolobosea</taxon>
        <taxon>Tetramitia</taxon>
        <taxon>Eutetramitia</taxon>
        <taxon>Vahlkampfiidae</taxon>
        <taxon>Naegleria</taxon>
    </lineage>
</organism>
<dbReference type="EMBL" id="VFQX01000006">
    <property type="protein sequence ID" value="KAF0983205.1"/>
    <property type="molecule type" value="Genomic_DNA"/>
</dbReference>
<evidence type="ECO:0000256" key="1">
    <source>
        <dbReference type="SAM" id="MobiDB-lite"/>
    </source>
</evidence>
<evidence type="ECO:0000313" key="2">
    <source>
        <dbReference type="EMBL" id="KAF0983205.1"/>
    </source>
</evidence>
<dbReference type="OrthoDB" id="10382860at2759"/>
<name>A0A6A5CCY2_NAEFO</name>
<feature type="region of interest" description="Disordered" evidence="1">
    <location>
        <begin position="173"/>
        <end position="196"/>
    </location>
</feature>
<dbReference type="OMA" id="CEYHYLK"/>
<evidence type="ECO:0000313" key="3">
    <source>
        <dbReference type="Proteomes" id="UP000444721"/>
    </source>
</evidence>
<accession>A0A6A5CCY2</accession>
<dbReference type="AlphaFoldDB" id="A0A6A5CCY2"/>
<dbReference type="VEuPathDB" id="AmoebaDB:NfTy_010890"/>
<protein>
    <submittedName>
        <fullName evidence="2">Uncharacterized protein</fullName>
    </submittedName>
</protein>
<comment type="caution">
    <text evidence="2">The sequence shown here is derived from an EMBL/GenBank/DDBJ whole genome shotgun (WGS) entry which is preliminary data.</text>
</comment>
<keyword evidence="3" id="KW-1185">Reference proteome</keyword>
<dbReference type="VEuPathDB" id="AmoebaDB:FDP41_010270"/>
<dbReference type="VEuPathDB" id="AmoebaDB:NF0088220"/>
<feature type="region of interest" description="Disordered" evidence="1">
    <location>
        <begin position="83"/>
        <end position="102"/>
    </location>
</feature>
<dbReference type="RefSeq" id="XP_044567918.1">
    <property type="nucleotide sequence ID" value="XM_044700550.1"/>
</dbReference>
<gene>
    <name evidence="2" type="ORF">FDP41_010270</name>
</gene>
<reference evidence="2 3" key="1">
    <citation type="journal article" date="2019" name="Sci. Rep.">
        <title>Nanopore sequencing improves the draft genome of the human pathogenic amoeba Naegleria fowleri.</title>
        <authorList>
            <person name="Liechti N."/>
            <person name="Schurch N."/>
            <person name="Bruggmann R."/>
            <person name="Wittwer M."/>
        </authorList>
    </citation>
    <scope>NUCLEOTIDE SEQUENCE [LARGE SCALE GENOMIC DNA]</scope>
    <source>
        <strain evidence="2 3">ATCC 30894</strain>
    </source>
</reference>
<dbReference type="Proteomes" id="UP000444721">
    <property type="component" value="Unassembled WGS sequence"/>
</dbReference>
<proteinExistence type="predicted"/>